<keyword evidence="2" id="KW-1185">Reference proteome</keyword>
<reference evidence="1 2" key="1">
    <citation type="submission" date="2023-07" db="EMBL/GenBank/DDBJ databases">
        <title>Genomic Encyclopedia of Type Strains, Phase IV (KMG-IV): sequencing the most valuable type-strain genomes for metagenomic binning, comparative biology and taxonomic classification.</title>
        <authorList>
            <person name="Goeker M."/>
        </authorList>
    </citation>
    <scope>NUCLEOTIDE SEQUENCE [LARGE SCALE GENOMIC DNA]</scope>
    <source>
        <strain evidence="1 2">DSM 29005</strain>
    </source>
</reference>
<proteinExistence type="predicted"/>
<dbReference type="EMBL" id="JAUSUD010000001">
    <property type="protein sequence ID" value="MDQ0229099.1"/>
    <property type="molecule type" value="Genomic_DNA"/>
</dbReference>
<protein>
    <submittedName>
        <fullName evidence="1">Uncharacterized protein</fullName>
    </submittedName>
</protein>
<accession>A0ABT9ZB06</accession>
<dbReference type="RefSeq" id="WP_307336231.1">
    <property type="nucleotide sequence ID" value="NZ_JAUSUD010000001.1"/>
</dbReference>
<evidence type="ECO:0000313" key="2">
    <source>
        <dbReference type="Proteomes" id="UP001234495"/>
    </source>
</evidence>
<comment type="caution">
    <text evidence="1">The sequence shown here is derived from an EMBL/GenBank/DDBJ whole genome shotgun (WGS) entry which is preliminary data.</text>
</comment>
<name>A0ABT9ZB06_9BACI</name>
<evidence type="ECO:0000313" key="1">
    <source>
        <dbReference type="EMBL" id="MDQ0229099.1"/>
    </source>
</evidence>
<gene>
    <name evidence="1" type="ORF">J2S19_000349</name>
</gene>
<sequence>MKGSEYWLDVNITKADFNRLIKKLLPQKRVLYAYIPESYNDFLTEMSTKFVTIKKIIDDKYTYPKCVYTLGYIEDDELEFAFEFFERASIIRFVIATETICVNGVEEDLEKFYDFFMGENTPHITIGPDQQYVTYYS</sequence>
<organism evidence="1 2">
    <name type="scientific">Metabacillus malikii</name>
    <dbReference type="NCBI Taxonomy" id="1504265"/>
    <lineage>
        <taxon>Bacteria</taxon>
        <taxon>Bacillati</taxon>
        <taxon>Bacillota</taxon>
        <taxon>Bacilli</taxon>
        <taxon>Bacillales</taxon>
        <taxon>Bacillaceae</taxon>
        <taxon>Metabacillus</taxon>
    </lineage>
</organism>
<dbReference type="Proteomes" id="UP001234495">
    <property type="component" value="Unassembled WGS sequence"/>
</dbReference>